<evidence type="ECO:0000259" key="3">
    <source>
        <dbReference type="Pfam" id="PF24343"/>
    </source>
</evidence>
<comment type="caution">
    <text evidence="4">The sequence shown here is derived from an EMBL/GenBank/DDBJ whole genome shotgun (WGS) entry which is preliminary data.</text>
</comment>
<dbReference type="Pfam" id="PF24343">
    <property type="entry name" value="OB_DEPS-1_1st"/>
    <property type="match status" value="1"/>
</dbReference>
<gene>
    <name evidence="4" type="ORF">DdX_00846</name>
</gene>
<evidence type="ECO:0000313" key="4">
    <source>
        <dbReference type="EMBL" id="KAI1728649.1"/>
    </source>
</evidence>
<feature type="domain" description="P-granule-associated protein DEPS-1 third OB-fold" evidence="1">
    <location>
        <begin position="224"/>
        <end position="283"/>
    </location>
</feature>
<feature type="domain" description="P-granule-associated protein DEPS-1 first OB-fold" evidence="3">
    <location>
        <begin position="19"/>
        <end position="90"/>
    </location>
</feature>
<dbReference type="InterPro" id="IPR057139">
    <property type="entry name" value="OB_DEPS-1_1st"/>
</dbReference>
<keyword evidence="5" id="KW-1185">Reference proteome</keyword>
<sequence>MNHCIPGRKLHPQEWPLLQGLVITQPMSGQITHYVWREKDDALYKMPARLFVCNAQGLSNTERIRREQVLEFGDNIDFKADSNYNIVDYEKTFKTYESKCAEGKYLLKTICVVKQEKPRIIWTKNFGFIEVAGRYEREVRLQAIPDVALNCWVEIGVEDGTIFRNFYEFESVAQDDRALVWEAEWNRTKVKPSHGLCWESSDEDDFEEKYLEKKDEDVLGVKTRLEGVLIARFEIFCPKLADKRVLVGLWHSDDYKNPPLGHKLIFDAYYSELWDAWILYYYENRFSYYCDIVKGVTVGEYKIHVEILMKNFMHGLYVIPYFGLISDPGSEISILPFLEMPFLDEAVEVYIKDVGEESEVSRFEIWELLPATKQIVEKAEAVLAEMTIEGDGIILNQFGQVYSHKYPSAQFYLSEGSDMYPPGTWVRFQSKYYPNDQLHFICKFEKIYEKPSIECRSLLCTEGCSKDLCYHTRYEFKIEVEFHPTYKNLLFHQLFGFVGNPEKKFVSNARYKKFAVIVEEETDENAVTLFRIKRMAKSNERLSNNSHQIRASCDFGGNSNDLDVFQELDNALNDENQGPAFSNVEYCSLHAKRERALIARRRKKEREQAAKEALLLSTGQN</sequence>
<proteinExistence type="predicted"/>
<name>A0AAD4NLC3_9BILA</name>
<evidence type="ECO:0000259" key="1">
    <source>
        <dbReference type="Pfam" id="PF24339"/>
    </source>
</evidence>
<evidence type="ECO:0000313" key="5">
    <source>
        <dbReference type="Proteomes" id="UP001201812"/>
    </source>
</evidence>
<dbReference type="EMBL" id="JAKKPZ010000001">
    <property type="protein sequence ID" value="KAI1728649.1"/>
    <property type="molecule type" value="Genomic_DNA"/>
</dbReference>
<accession>A0AAD4NLC3</accession>
<dbReference type="InterPro" id="IPR057143">
    <property type="entry name" value="OB_DEPS-1_2nd"/>
</dbReference>
<organism evidence="4 5">
    <name type="scientific">Ditylenchus destructor</name>
    <dbReference type="NCBI Taxonomy" id="166010"/>
    <lineage>
        <taxon>Eukaryota</taxon>
        <taxon>Metazoa</taxon>
        <taxon>Ecdysozoa</taxon>
        <taxon>Nematoda</taxon>
        <taxon>Chromadorea</taxon>
        <taxon>Rhabditida</taxon>
        <taxon>Tylenchina</taxon>
        <taxon>Tylenchomorpha</taxon>
        <taxon>Sphaerularioidea</taxon>
        <taxon>Anguinidae</taxon>
        <taxon>Anguininae</taxon>
        <taxon>Ditylenchus</taxon>
    </lineage>
</organism>
<evidence type="ECO:0000259" key="2">
    <source>
        <dbReference type="Pfam" id="PF24342"/>
    </source>
</evidence>
<dbReference type="Proteomes" id="UP001201812">
    <property type="component" value="Unassembled WGS sequence"/>
</dbReference>
<reference evidence="4" key="1">
    <citation type="submission" date="2022-01" db="EMBL/GenBank/DDBJ databases">
        <title>Genome Sequence Resource for Two Populations of Ditylenchus destructor, the Migratory Endoparasitic Phytonematode.</title>
        <authorList>
            <person name="Zhang H."/>
            <person name="Lin R."/>
            <person name="Xie B."/>
        </authorList>
    </citation>
    <scope>NUCLEOTIDE SEQUENCE</scope>
    <source>
        <strain evidence="4">BazhouSP</strain>
    </source>
</reference>
<dbReference type="InterPro" id="IPR057147">
    <property type="entry name" value="OB_DEPS-1_3rd"/>
</dbReference>
<dbReference type="Pfam" id="PF24339">
    <property type="entry name" value="OB_DEPS-1_3rd"/>
    <property type="match status" value="1"/>
</dbReference>
<dbReference type="AlphaFoldDB" id="A0AAD4NLC3"/>
<protein>
    <submittedName>
        <fullName evidence="4">Uncharacterized protein</fullName>
    </submittedName>
</protein>
<feature type="domain" description="P-granule-associated protein DEPS-1 second OB-fold" evidence="2">
    <location>
        <begin position="96"/>
        <end position="175"/>
    </location>
</feature>
<dbReference type="Pfam" id="PF24342">
    <property type="entry name" value="OB_DEPS-1_2nd"/>
    <property type="match status" value="1"/>
</dbReference>